<sequence length="53" mass="5768">MITHAVQQADSRHLRTLAELNAVTYGDSMIADLNAGINITDTLEQLLISTDGR</sequence>
<comment type="caution">
    <text evidence="1">The sequence shown here is derived from an EMBL/GenBank/DDBJ whole genome shotgun (WGS) entry which is preliminary data.</text>
</comment>
<feature type="non-terminal residue" evidence="1">
    <location>
        <position position="53"/>
    </location>
</feature>
<protein>
    <submittedName>
        <fullName evidence="1">Uncharacterized protein</fullName>
    </submittedName>
</protein>
<dbReference type="EMBL" id="AJWZ01006140">
    <property type="protein sequence ID" value="EKC60628.1"/>
    <property type="molecule type" value="Genomic_DNA"/>
</dbReference>
<organism evidence="1">
    <name type="scientific">human gut metagenome</name>
    <dbReference type="NCBI Taxonomy" id="408170"/>
    <lineage>
        <taxon>unclassified sequences</taxon>
        <taxon>metagenomes</taxon>
        <taxon>organismal metagenomes</taxon>
    </lineage>
</organism>
<evidence type="ECO:0000313" key="1">
    <source>
        <dbReference type="EMBL" id="EKC60628.1"/>
    </source>
</evidence>
<dbReference type="AlphaFoldDB" id="K1SSW9"/>
<gene>
    <name evidence="1" type="ORF">OBE_08878</name>
</gene>
<accession>K1SSW9</accession>
<reference evidence="1" key="1">
    <citation type="journal article" date="2013" name="Environ. Microbiol.">
        <title>Microbiota from the distal guts of lean and obese adolescents exhibit partial functional redundancy besides clear differences in community structure.</title>
        <authorList>
            <person name="Ferrer M."/>
            <person name="Ruiz A."/>
            <person name="Lanza F."/>
            <person name="Haange S.B."/>
            <person name="Oberbach A."/>
            <person name="Till H."/>
            <person name="Bargiela R."/>
            <person name="Campoy C."/>
            <person name="Segura M.T."/>
            <person name="Richter M."/>
            <person name="von Bergen M."/>
            <person name="Seifert J."/>
            <person name="Suarez A."/>
        </authorList>
    </citation>
    <scope>NUCLEOTIDE SEQUENCE</scope>
</reference>
<proteinExistence type="predicted"/>
<name>K1SSW9_9ZZZZ</name>